<feature type="coiled-coil region" evidence="7">
    <location>
        <begin position="153"/>
        <end position="187"/>
    </location>
</feature>
<evidence type="ECO:0000256" key="5">
    <source>
        <dbReference type="ARBA" id="ARBA00022989"/>
    </source>
</evidence>
<evidence type="ECO:0000313" key="10">
    <source>
        <dbReference type="Proteomes" id="UP000187209"/>
    </source>
</evidence>
<gene>
    <name evidence="9" type="ORF">SteCoe_659</name>
</gene>
<dbReference type="GO" id="GO:0012507">
    <property type="term" value="C:ER to Golgi transport vesicle membrane"/>
    <property type="evidence" value="ECO:0007669"/>
    <property type="project" value="TreeGrafter"/>
</dbReference>
<dbReference type="InterPro" id="IPR001388">
    <property type="entry name" value="Synaptobrevin-like"/>
</dbReference>
<dbReference type="PANTHER" id="PTHR21230">
    <property type="entry name" value="VESICLE TRANSPORT V-SNARE PROTEIN VTI1-RELATED"/>
    <property type="match status" value="1"/>
</dbReference>
<feature type="coiled-coil region" evidence="7">
    <location>
        <begin position="8"/>
        <end position="57"/>
    </location>
</feature>
<evidence type="ECO:0000256" key="8">
    <source>
        <dbReference type="SAM" id="Phobius"/>
    </source>
</evidence>
<keyword evidence="7" id="KW-0175">Coiled coil</keyword>
<dbReference type="GO" id="GO:0015031">
    <property type="term" value="P:protein transport"/>
    <property type="evidence" value="ECO:0007669"/>
    <property type="project" value="UniProtKB-KW"/>
</dbReference>
<dbReference type="PRINTS" id="PR00219">
    <property type="entry name" value="SYNAPTOBREVN"/>
</dbReference>
<keyword evidence="5 8" id="KW-1133">Transmembrane helix</keyword>
<evidence type="ECO:0000313" key="9">
    <source>
        <dbReference type="EMBL" id="OMJ95926.1"/>
    </source>
</evidence>
<organism evidence="9 10">
    <name type="scientific">Stentor coeruleus</name>
    <dbReference type="NCBI Taxonomy" id="5963"/>
    <lineage>
        <taxon>Eukaryota</taxon>
        <taxon>Sar</taxon>
        <taxon>Alveolata</taxon>
        <taxon>Ciliophora</taxon>
        <taxon>Postciliodesmatophora</taxon>
        <taxon>Heterotrichea</taxon>
        <taxon>Heterotrichida</taxon>
        <taxon>Stentoridae</taxon>
        <taxon>Stentor</taxon>
    </lineage>
</organism>
<dbReference type="GO" id="GO:0005794">
    <property type="term" value="C:Golgi apparatus"/>
    <property type="evidence" value="ECO:0007669"/>
    <property type="project" value="TreeGrafter"/>
</dbReference>
<evidence type="ECO:0000256" key="6">
    <source>
        <dbReference type="ARBA" id="ARBA00023136"/>
    </source>
</evidence>
<dbReference type="Proteomes" id="UP000187209">
    <property type="component" value="Unassembled WGS sequence"/>
</dbReference>
<comment type="caution">
    <text evidence="9">The sequence shown here is derived from an EMBL/GenBank/DDBJ whole genome shotgun (WGS) entry which is preliminary data.</text>
</comment>
<evidence type="ECO:0000256" key="2">
    <source>
        <dbReference type="ARBA" id="ARBA00022448"/>
    </source>
</evidence>
<dbReference type="OrthoDB" id="305071at2759"/>
<dbReference type="Gene3D" id="1.20.5.110">
    <property type="match status" value="1"/>
</dbReference>
<evidence type="ECO:0008006" key="11">
    <source>
        <dbReference type="Google" id="ProtNLM"/>
    </source>
</evidence>
<evidence type="ECO:0000256" key="4">
    <source>
        <dbReference type="ARBA" id="ARBA00022927"/>
    </source>
</evidence>
<dbReference type="SUPFAM" id="SSF58038">
    <property type="entry name" value="SNARE fusion complex"/>
    <property type="match status" value="1"/>
</dbReference>
<reference evidence="9 10" key="1">
    <citation type="submission" date="2016-11" db="EMBL/GenBank/DDBJ databases">
        <title>The macronuclear genome of Stentor coeruleus: a giant cell with tiny introns.</title>
        <authorList>
            <person name="Slabodnick M."/>
            <person name="Ruby J.G."/>
            <person name="Reiff S.B."/>
            <person name="Swart E.C."/>
            <person name="Gosai S."/>
            <person name="Prabakaran S."/>
            <person name="Witkowska E."/>
            <person name="Larue G.E."/>
            <person name="Fisher S."/>
            <person name="Freeman R.M."/>
            <person name="Gunawardena J."/>
            <person name="Chu W."/>
            <person name="Stover N.A."/>
            <person name="Gregory B.D."/>
            <person name="Nowacki M."/>
            <person name="Derisi J."/>
            <person name="Roy S.W."/>
            <person name="Marshall W.F."/>
            <person name="Sood P."/>
        </authorList>
    </citation>
    <scope>NUCLEOTIDE SEQUENCE [LARGE SCALE GENOMIC DNA]</scope>
    <source>
        <strain evidence="9">WM001</strain>
    </source>
</reference>
<keyword evidence="10" id="KW-1185">Reference proteome</keyword>
<dbReference type="AlphaFoldDB" id="A0A1R2D3Z0"/>
<proteinExistence type="predicted"/>
<keyword evidence="2" id="KW-0813">Transport</keyword>
<dbReference type="GO" id="GO:0005484">
    <property type="term" value="F:SNAP receptor activity"/>
    <property type="evidence" value="ECO:0007669"/>
    <property type="project" value="TreeGrafter"/>
</dbReference>
<evidence type="ECO:0000256" key="7">
    <source>
        <dbReference type="SAM" id="Coils"/>
    </source>
</evidence>
<evidence type="ECO:0000256" key="3">
    <source>
        <dbReference type="ARBA" id="ARBA00022692"/>
    </source>
</evidence>
<dbReference type="PANTHER" id="PTHR21230:SF79">
    <property type="entry name" value="T-SNARE COILED-COIL HOMOLOGY DOMAIN-CONTAINING PROTEIN"/>
    <property type="match status" value="1"/>
</dbReference>
<comment type="subcellular location">
    <subcellularLocation>
        <location evidence="1">Membrane</location>
        <topology evidence="1">Single-pass type IV membrane protein</topology>
    </subcellularLocation>
</comment>
<keyword evidence="4" id="KW-0653">Protein transport</keyword>
<dbReference type="GO" id="GO:0005789">
    <property type="term" value="C:endoplasmic reticulum membrane"/>
    <property type="evidence" value="ECO:0007669"/>
    <property type="project" value="TreeGrafter"/>
</dbReference>
<keyword evidence="6 8" id="KW-0472">Membrane</keyword>
<sequence length="234" mass="26834">MDDFNYYHNSLKKKLDKLEELIENLELAKPESIHKLIQECDQEVKRINTDLEACENAIQTIEKGPDKTGAEKNYMLAKERLDKCKTEIEFRRGKGQSHALFGMQMDEEAKEQPKRLGEMGHQQVIERGDNLYAEAENRLANALGITEASKQVVGGIEVELKQQEEQIDRIQDKTEDLRSNLKRANKIMDLIYRRYLTDKCIVILIIMIIIILIVVIVFGAIKGGKLKFATDAIT</sequence>
<protein>
    <recommendedName>
        <fullName evidence="11">t-SNARE coiled-coil homology domain-containing protein</fullName>
    </recommendedName>
</protein>
<accession>A0A1R2D3Z0</accession>
<dbReference type="GO" id="GO:0031902">
    <property type="term" value="C:late endosome membrane"/>
    <property type="evidence" value="ECO:0007669"/>
    <property type="project" value="TreeGrafter"/>
</dbReference>
<dbReference type="EMBL" id="MPUH01000006">
    <property type="protein sequence ID" value="OMJ95926.1"/>
    <property type="molecule type" value="Genomic_DNA"/>
</dbReference>
<dbReference type="GO" id="GO:0000149">
    <property type="term" value="F:SNARE binding"/>
    <property type="evidence" value="ECO:0007669"/>
    <property type="project" value="TreeGrafter"/>
</dbReference>
<dbReference type="GO" id="GO:0006906">
    <property type="term" value="P:vesicle fusion"/>
    <property type="evidence" value="ECO:0007669"/>
    <property type="project" value="TreeGrafter"/>
</dbReference>
<feature type="transmembrane region" description="Helical" evidence="8">
    <location>
        <begin position="200"/>
        <end position="221"/>
    </location>
</feature>
<dbReference type="GO" id="GO:0031201">
    <property type="term" value="C:SNARE complex"/>
    <property type="evidence" value="ECO:0007669"/>
    <property type="project" value="TreeGrafter"/>
</dbReference>
<evidence type="ECO:0000256" key="1">
    <source>
        <dbReference type="ARBA" id="ARBA00004211"/>
    </source>
</evidence>
<keyword evidence="3 8" id="KW-0812">Transmembrane</keyword>
<name>A0A1R2D3Z0_9CILI</name>